<keyword evidence="6 8" id="KW-1133">Transmembrane helix</keyword>
<keyword evidence="3" id="KW-0813">Transport</keyword>
<evidence type="ECO:0000313" key="10">
    <source>
        <dbReference type="Proteomes" id="UP001208131"/>
    </source>
</evidence>
<feature type="transmembrane region" description="Helical" evidence="8">
    <location>
        <begin position="332"/>
        <end position="365"/>
    </location>
</feature>
<accession>A0AAE3IKQ4</accession>
<organism evidence="9 10">
    <name type="scientific">Hominimerdicola aceti</name>
    <dbReference type="NCBI Taxonomy" id="2981726"/>
    <lineage>
        <taxon>Bacteria</taxon>
        <taxon>Bacillati</taxon>
        <taxon>Bacillota</taxon>
        <taxon>Clostridia</taxon>
        <taxon>Eubacteriales</taxon>
        <taxon>Oscillospiraceae</taxon>
        <taxon>Hominimerdicola</taxon>
    </lineage>
</organism>
<dbReference type="InterPro" id="IPR002549">
    <property type="entry name" value="AI-2E-like"/>
</dbReference>
<feature type="transmembrane region" description="Helical" evidence="8">
    <location>
        <begin position="265"/>
        <end position="294"/>
    </location>
</feature>
<keyword evidence="5 8" id="KW-0812">Transmembrane</keyword>
<protein>
    <submittedName>
        <fullName evidence="9">AI-2E family transporter</fullName>
    </submittedName>
</protein>
<comment type="subcellular location">
    <subcellularLocation>
        <location evidence="1">Cell membrane</location>
        <topology evidence="1">Multi-pass membrane protein</topology>
    </subcellularLocation>
</comment>
<dbReference type="PANTHER" id="PTHR21716:SF53">
    <property type="entry name" value="PERMEASE PERM-RELATED"/>
    <property type="match status" value="1"/>
</dbReference>
<evidence type="ECO:0000256" key="6">
    <source>
        <dbReference type="ARBA" id="ARBA00022989"/>
    </source>
</evidence>
<evidence type="ECO:0000256" key="5">
    <source>
        <dbReference type="ARBA" id="ARBA00022692"/>
    </source>
</evidence>
<keyword evidence="10" id="KW-1185">Reference proteome</keyword>
<feature type="transmembrane region" description="Helical" evidence="8">
    <location>
        <begin position="7"/>
        <end position="24"/>
    </location>
</feature>
<comment type="caution">
    <text evidence="9">The sequence shown here is derived from an EMBL/GenBank/DDBJ whole genome shotgun (WGS) entry which is preliminary data.</text>
</comment>
<feature type="transmembrane region" description="Helical" evidence="8">
    <location>
        <begin position="234"/>
        <end position="259"/>
    </location>
</feature>
<keyword evidence="7 8" id="KW-0472">Membrane</keyword>
<evidence type="ECO:0000256" key="7">
    <source>
        <dbReference type="ARBA" id="ARBA00023136"/>
    </source>
</evidence>
<evidence type="ECO:0000256" key="4">
    <source>
        <dbReference type="ARBA" id="ARBA00022475"/>
    </source>
</evidence>
<comment type="similarity">
    <text evidence="2">Belongs to the autoinducer-2 exporter (AI-2E) (TC 2.A.86) family.</text>
</comment>
<name>A0AAE3IKQ4_9FIRM</name>
<dbReference type="Pfam" id="PF01594">
    <property type="entry name" value="AI-2E_transport"/>
    <property type="match status" value="1"/>
</dbReference>
<proteinExistence type="inferred from homology"/>
<evidence type="ECO:0000256" key="1">
    <source>
        <dbReference type="ARBA" id="ARBA00004651"/>
    </source>
</evidence>
<feature type="transmembrane region" description="Helical" evidence="8">
    <location>
        <begin position="179"/>
        <end position="199"/>
    </location>
</feature>
<evidence type="ECO:0000256" key="3">
    <source>
        <dbReference type="ARBA" id="ARBA00022448"/>
    </source>
</evidence>
<feature type="transmembrane region" description="Helical" evidence="8">
    <location>
        <begin position="301"/>
        <end position="320"/>
    </location>
</feature>
<feature type="transmembrane region" description="Helical" evidence="8">
    <location>
        <begin position="44"/>
        <end position="66"/>
    </location>
</feature>
<feature type="transmembrane region" description="Helical" evidence="8">
    <location>
        <begin position="87"/>
        <end position="110"/>
    </location>
</feature>
<dbReference type="AlphaFoldDB" id="A0AAE3IKQ4"/>
<dbReference type="PANTHER" id="PTHR21716">
    <property type="entry name" value="TRANSMEMBRANE PROTEIN"/>
    <property type="match status" value="1"/>
</dbReference>
<keyword evidence="4" id="KW-1003">Cell membrane</keyword>
<dbReference type="Proteomes" id="UP001208131">
    <property type="component" value="Unassembled WGS sequence"/>
</dbReference>
<evidence type="ECO:0000313" key="9">
    <source>
        <dbReference type="EMBL" id="MCU6706941.1"/>
    </source>
</evidence>
<dbReference type="GO" id="GO:0055085">
    <property type="term" value="P:transmembrane transport"/>
    <property type="evidence" value="ECO:0007669"/>
    <property type="project" value="TreeGrafter"/>
</dbReference>
<dbReference type="EMBL" id="JAOQJZ010000020">
    <property type="protein sequence ID" value="MCU6706941.1"/>
    <property type="molecule type" value="Genomic_DNA"/>
</dbReference>
<reference evidence="9 10" key="1">
    <citation type="journal article" date="2021" name="ISME Commun">
        <title>Automated analysis of genomic sequences facilitates high-throughput and comprehensive description of bacteria.</title>
        <authorList>
            <person name="Hitch T.C.A."/>
        </authorList>
    </citation>
    <scope>NUCLEOTIDE SEQUENCE [LARGE SCALE GENOMIC DNA]</scope>
    <source>
        <strain evidence="9 10">Sanger_31</strain>
    </source>
</reference>
<sequence length="384" mass="42455">MKFTKKFKENAALVVLGVVLFWGLTNYDKFFRLLGVMIGVLKPVIFGCIIAFILNVPMSGIEKRLFKKPKKEKYAKTVETLKRPCSIVLTFLLCLGVVALVCWLIIPALIKTFSQLSDDIPVLISNISNKLNNSPEIAGWLDRMNISTADIIDKVTSWLKDGVVILNTLSSTVSFVTDLFSGLVNFFLGICFAVYMLAAKERLKDLCKRISCAFLSNRITDRISRICRRSIDTFANFLVGQTTEAIILGSLCGIGMAIFRFPNAVLIAILVACTALIPIVGAFLGYVVGFLLICVTDFKQAVLFLLFMFIIQAIEGNLIYPKVVGNSVGLPSLWTLFAITIGGNLFGIFGMFIAVPVFSVIYCTLGEVVNYRNEKRAVKVEDIS</sequence>
<dbReference type="RefSeq" id="WP_022288460.1">
    <property type="nucleotide sequence ID" value="NZ_JAOQJZ010000020.1"/>
</dbReference>
<dbReference type="GO" id="GO:0005886">
    <property type="term" value="C:plasma membrane"/>
    <property type="evidence" value="ECO:0007669"/>
    <property type="project" value="UniProtKB-SubCell"/>
</dbReference>
<gene>
    <name evidence="9" type="ORF">OCV57_13565</name>
</gene>
<evidence type="ECO:0000256" key="2">
    <source>
        <dbReference type="ARBA" id="ARBA00009773"/>
    </source>
</evidence>
<evidence type="ECO:0000256" key="8">
    <source>
        <dbReference type="SAM" id="Phobius"/>
    </source>
</evidence>